<proteinExistence type="predicted"/>
<evidence type="ECO:0000256" key="1">
    <source>
        <dbReference type="SAM" id="Phobius"/>
    </source>
</evidence>
<accession>A0A560DQ44</accession>
<gene>
    <name evidence="2" type="ORF">FBZ96_104120</name>
</gene>
<name>A0A560DQ44_9BRAD</name>
<dbReference type="EMBL" id="VITK01000004">
    <property type="protein sequence ID" value="TWA99152.1"/>
    <property type="molecule type" value="Genomic_DNA"/>
</dbReference>
<comment type="caution">
    <text evidence="2">The sequence shown here is derived from an EMBL/GenBank/DDBJ whole genome shotgun (WGS) entry which is preliminary data.</text>
</comment>
<dbReference type="AlphaFoldDB" id="A0A560DQ44"/>
<evidence type="ECO:0008006" key="4">
    <source>
        <dbReference type="Google" id="ProtNLM"/>
    </source>
</evidence>
<keyword evidence="1" id="KW-0812">Transmembrane</keyword>
<evidence type="ECO:0000313" key="3">
    <source>
        <dbReference type="Proteomes" id="UP000319949"/>
    </source>
</evidence>
<organism evidence="2 3">
    <name type="scientific">Bradyrhizobium stylosanthis</name>
    <dbReference type="NCBI Taxonomy" id="1803665"/>
    <lineage>
        <taxon>Bacteria</taxon>
        <taxon>Pseudomonadati</taxon>
        <taxon>Pseudomonadota</taxon>
        <taxon>Alphaproteobacteria</taxon>
        <taxon>Hyphomicrobiales</taxon>
        <taxon>Nitrobacteraceae</taxon>
        <taxon>Bradyrhizobium</taxon>
    </lineage>
</organism>
<keyword evidence="1" id="KW-1133">Transmembrane helix</keyword>
<reference evidence="2 3" key="1">
    <citation type="submission" date="2019-06" db="EMBL/GenBank/DDBJ databases">
        <title>Genomic Encyclopedia of Type Strains, Phase IV (KMG-V): Genome sequencing to study the core and pangenomes of soil and plant-associated prokaryotes.</title>
        <authorList>
            <person name="Whitman W."/>
        </authorList>
    </citation>
    <scope>NUCLEOTIDE SEQUENCE [LARGE SCALE GENOMIC DNA]</scope>
    <source>
        <strain evidence="2 3">BR 510</strain>
    </source>
</reference>
<dbReference type="RefSeq" id="WP_145662749.1">
    <property type="nucleotide sequence ID" value="NZ_VITK01000004.1"/>
</dbReference>
<sequence>MDIKPIAIGAAAFATAFIGAASFFVLSNNSAKCDSIDAISNVKELAQKRLAWPTDVDYLLRTGGSAADRDVIRKKVSDRMPLEFDIELTDGATNGGADCAATLYVMQNGRRTFQLASEYSVKRSMGGRTAVTASFQPR</sequence>
<dbReference type="Proteomes" id="UP000319949">
    <property type="component" value="Unassembled WGS sequence"/>
</dbReference>
<feature type="transmembrane region" description="Helical" evidence="1">
    <location>
        <begin position="6"/>
        <end position="26"/>
    </location>
</feature>
<evidence type="ECO:0000313" key="2">
    <source>
        <dbReference type="EMBL" id="TWA99152.1"/>
    </source>
</evidence>
<keyword evidence="1" id="KW-0472">Membrane</keyword>
<keyword evidence="3" id="KW-1185">Reference proteome</keyword>
<protein>
    <recommendedName>
        <fullName evidence="4">Transmembrane protein</fullName>
    </recommendedName>
</protein>